<dbReference type="Gene3D" id="3.40.50.1820">
    <property type="entry name" value="alpha/beta hydrolase"/>
    <property type="match status" value="1"/>
</dbReference>
<keyword evidence="3" id="KW-1185">Reference proteome</keyword>
<dbReference type="PANTHER" id="PTHR45856:SF24">
    <property type="entry name" value="FUNGAL LIPASE-LIKE DOMAIN-CONTAINING PROTEIN"/>
    <property type="match status" value="1"/>
</dbReference>
<feature type="domain" description="Fungal lipase-type" evidence="1">
    <location>
        <begin position="77"/>
        <end position="209"/>
    </location>
</feature>
<comment type="caution">
    <text evidence="2">The sequence shown here is derived from an EMBL/GenBank/DDBJ whole genome shotgun (WGS) entry which is preliminary data.</text>
</comment>
<dbReference type="CDD" id="cd00519">
    <property type="entry name" value="Lipase_3"/>
    <property type="match status" value="1"/>
</dbReference>
<dbReference type="EMBL" id="JBHUJD010000023">
    <property type="protein sequence ID" value="MFD2311867.1"/>
    <property type="molecule type" value="Genomic_DNA"/>
</dbReference>
<dbReference type="InterPro" id="IPR002921">
    <property type="entry name" value="Fungal_lipase-type"/>
</dbReference>
<organism evidence="2 3">
    <name type="scientific">Microbulbifer halophilus</name>
    <dbReference type="NCBI Taxonomy" id="453963"/>
    <lineage>
        <taxon>Bacteria</taxon>
        <taxon>Pseudomonadati</taxon>
        <taxon>Pseudomonadota</taxon>
        <taxon>Gammaproteobacteria</taxon>
        <taxon>Cellvibrionales</taxon>
        <taxon>Microbulbiferaceae</taxon>
        <taxon>Microbulbifer</taxon>
    </lineage>
</organism>
<gene>
    <name evidence="2" type="ORF">ACFSKX_15665</name>
</gene>
<protein>
    <submittedName>
        <fullName evidence="2">Lipase family protein</fullName>
    </submittedName>
</protein>
<evidence type="ECO:0000259" key="1">
    <source>
        <dbReference type="Pfam" id="PF01764"/>
    </source>
</evidence>
<accession>A0ABW5EEH3</accession>
<dbReference type="PANTHER" id="PTHR45856">
    <property type="entry name" value="ALPHA/BETA-HYDROLASES SUPERFAMILY PROTEIN"/>
    <property type="match status" value="1"/>
</dbReference>
<dbReference type="SUPFAM" id="SSF53474">
    <property type="entry name" value="alpha/beta-Hydrolases"/>
    <property type="match status" value="1"/>
</dbReference>
<evidence type="ECO:0000313" key="3">
    <source>
        <dbReference type="Proteomes" id="UP001597425"/>
    </source>
</evidence>
<evidence type="ECO:0000313" key="2">
    <source>
        <dbReference type="EMBL" id="MFD2311867.1"/>
    </source>
</evidence>
<dbReference type="InterPro" id="IPR051218">
    <property type="entry name" value="Sec_MonoDiacylglyc_Lipase"/>
</dbReference>
<dbReference type="RefSeq" id="WP_265722608.1">
    <property type="nucleotide sequence ID" value="NZ_JAPIVK010000026.1"/>
</dbReference>
<proteinExistence type="predicted"/>
<name>A0ABW5EEH3_9GAMM</name>
<reference evidence="3" key="1">
    <citation type="journal article" date="2019" name="Int. J. Syst. Evol. Microbiol.">
        <title>The Global Catalogue of Microorganisms (GCM) 10K type strain sequencing project: providing services to taxonomists for standard genome sequencing and annotation.</title>
        <authorList>
            <consortium name="The Broad Institute Genomics Platform"/>
            <consortium name="The Broad Institute Genome Sequencing Center for Infectious Disease"/>
            <person name="Wu L."/>
            <person name="Ma J."/>
        </authorList>
    </citation>
    <scope>NUCLEOTIDE SEQUENCE [LARGE SCALE GENOMIC DNA]</scope>
    <source>
        <strain evidence="3">KCTC 12848</strain>
    </source>
</reference>
<dbReference type="InterPro" id="IPR029058">
    <property type="entry name" value="AB_hydrolase_fold"/>
</dbReference>
<sequence>MSLISNKDAASLASVVYEIENTSFEKRTIDRFKTKWDFSNHGDVVNGSSGTLWVIKKETGFGVIAQGKGEFENDLLILLRGTSNAFDWATDGTVGFSPSETGRFVHTGFNKCFGSMLPELKEHLSKIKGSVRTIHCIGHSLGGALATLTVEWLKKSNFVSASKIKLYTFGSPRVGAHSFAKLVTQDLSQGKDIYRVYHKSDVVPMVPMWPFYHIPEKSGAFCLDNYVNPGDMISFADHKMENYVKSISKISSWKTMPQLEPEVSESAIERWLSSDGPISFTFNTMNMIHRAIAYVISKVLKLTGISVQFGIASGVTLLDLLAYVLKKGIDFSKSLSGWIYKLIVRIMSALGMKIKKDIQLTTQFIRYIFTTLKNKVDRLVQAALHGIFDH</sequence>
<dbReference type="Pfam" id="PF01764">
    <property type="entry name" value="Lipase_3"/>
    <property type="match status" value="1"/>
</dbReference>
<dbReference type="Proteomes" id="UP001597425">
    <property type="component" value="Unassembled WGS sequence"/>
</dbReference>